<dbReference type="SUPFAM" id="SSF100920">
    <property type="entry name" value="Heat shock protein 70kD (HSP70), peptide-binding domain"/>
    <property type="match status" value="1"/>
</dbReference>
<evidence type="ECO:0000256" key="1">
    <source>
        <dbReference type="ARBA" id="ARBA00007381"/>
    </source>
</evidence>
<dbReference type="FunFam" id="1.20.1270.10:FF:000001">
    <property type="entry name" value="Molecular chaperone DnaK"/>
    <property type="match status" value="1"/>
</dbReference>
<dbReference type="FunFam" id="3.90.640.10:FF:000003">
    <property type="entry name" value="Molecular chaperone DnaK"/>
    <property type="match status" value="1"/>
</dbReference>
<reference evidence="11 13" key="1">
    <citation type="submission" date="2018-06" db="EMBL/GenBank/DDBJ databases">
        <title>Comparative genomics of rhizobia nodulating Arachis hypogaea in China.</title>
        <authorList>
            <person name="Li Y."/>
        </authorList>
    </citation>
    <scope>NUCLEOTIDE SEQUENCE [LARGE SCALE GENOMIC DNA]</scope>
    <source>
        <strain evidence="11 13">CCBAU 51670</strain>
    </source>
</reference>
<comment type="similarity">
    <text evidence="1 8 9">Belongs to the heat shock protein 70 family.</text>
</comment>
<dbReference type="SUPFAM" id="SSF53067">
    <property type="entry name" value="Actin-like ATPase domain"/>
    <property type="match status" value="2"/>
</dbReference>
<dbReference type="InterPro" id="IPR013126">
    <property type="entry name" value="Hsp_70_fam"/>
</dbReference>
<keyword evidence="5 8" id="KW-0067">ATP-binding</keyword>
<dbReference type="Gene3D" id="1.20.1270.10">
    <property type="match status" value="1"/>
</dbReference>
<keyword evidence="3 8" id="KW-0597">Phosphoprotein</keyword>
<gene>
    <name evidence="8 12" type="primary">dnaK</name>
    <name evidence="12" type="ORF">EAS56_19610</name>
    <name evidence="11" type="ORF">XH91_00880</name>
</gene>
<evidence type="ECO:0000256" key="2">
    <source>
        <dbReference type="ARBA" id="ARBA00014415"/>
    </source>
</evidence>
<dbReference type="InterPro" id="IPR043129">
    <property type="entry name" value="ATPase_NBD"/>
</dbReference>
<dbReference type="PROSITE" id="PS00329">
    <property type="entry name" value="HSP70_2"/>
    <property type="match status" value="1"/>
</dbReference>
<dbReference type="AlphaFoldDB" id="A0AAE6C648"/>
<dbReference type="SUPFAM" id="SSF100934">
    <property type="entry name" value="Heat shock protein 70kD (HSP70), C-terminal subdomain"/>
    <property type="match status" value="1"/>
</dbReference>
<name>A0AAE6C648_9BRAD</name>
<comment type="induction">
    <text evidence="8">By stress conditions e.g. heat shock.</text>
</comment>
<evidence type="ECO:0000313" key="12">
    <source>
        <dbReference type="EMBL" id="RXH11446.1"/>
    </source>
</evidence>
<keyword evidence="7 8" id="KW-0143">Chaperone</keyword>
<keyword evidence="10" id="KW-0175">Coiled coil</keyword>
<dbReference type="InterPro" id="IPR029047">
    <property type="entry name" value="HSP70_peptide-bd_sf"/>
</dbReference>
<evidence type="ECO:0000313" key="11">
    <source>
        <dbReference type="EMBL" id="QAU44050.1"/>
    </source>
</evidence>
<dbReference type="Gene3D" id="3.90.640.10">
    <property type="entry name" value="Actin, Chain A, domain 4"/>
    <property type="match status" value="1"/>
</dbReference>
<dbReference type="CDD" id="cd11733">
    <property type="entry name" value="ASKHA_NBD_HSP70_HSPA9"/>
    <property type="match status" value="1"/>
</dbReference>
<feature type="coiled-coil region" evidence="10">
    <location>
        <begin position="247"/>
        <end position="274"/>
    </location>
</feature>
<evidence type="ECO:0000256" key="6">
    <source>
        <dbReference type="ARBA" id="ARBA00023016"/>
    </source>
</evidence>
<evidence type="ECO:0000256" key="4">
    <source>
        <dbReference type="ARBA" id="ARBA00022741"/>
    </source>
</evidence>
<dbReference type="NCBIfam" id="NF003520">
    <property type="entry name" value="PRK05183.1"/>
    <property type="match status" value="1"/>
</dbReference>
<dbReference type="EMBL" id="CP030053">
    <property type="protein sequence ID" value="QAU44050.1"/>
    <property type="molecule type" value="Genomic_DNA"/>
</dbReference>
<dbReference type="NCBIfam" id="TIGR02350">
    <property type="entry name" value="prok_dnaK"/>
    <property type="match status" value="1"/>
</dbReference>
<dbReference type="InterPro" id="IPR029048">
    <property type="entry name" value="HSP70_C_sf"/>
</dbReference>
<evidence type="ECO:0000256" key="3">
    <source>
        <dbReference type="ARBA" id="ARBA00022553"/>
    </source>
</evidence>
<evidence type="ECO:0000256" key="7">
    <source>
        <dbReference type="ARBA" id="ARBA00023186"/>
    </source>
</evidence>
<sequence length="633" mass="68102">MGKVIGIDLGTTNSCVAVMDGKNAKVIENSEGMRTTPSIVAVTDDGERLVGQPAKRQAVTNPERTFFAVKRLIGRRYDDPMVEKDKKLVPYKIVKASNGDAWVEADGQTYSPSQVSAFILQKMKETAEAHLGQKVDQAVITVPAYFNDAQRQATKDAGKIAGLEVLRIINEPTAAALAYGLDKTKAGTIAVYDLGGGTFDISILEIGDGVFEVKSTNGDTFLGGEDFDMRLVGYLADEFQKEQGINLRNDKLALQRLKEAAEKAKIELSSTTQTEINLPFITADQTGPKHLTMKLTRAKFEALVDDLVQKTVEPCRKALKDAGVTAGEIGEVVLVGGMSRMPKVQEVVKQLFGKEPHKGVNPDEVVAIGAAIQAGVLQGDVKDVLLLDVTPLSLGIETLGGVFTRIIDRNTTIPTKKSQVFSTAEDSQNAVTIRVFQGEREMAADNKMLGQFDLMGIPPAPRGMPQIEVTFDIDANGIVNVSAKDKATGKEQQIRIQASGGLSEADIDKMVKDAEANAAADKQRREAVDAKNHADALVHSTEKALAEHGSKVSETERRAIEDAVSDLKEALKGSDAEAIKAKTNTLAQASMKLGEAMYKQQAEADAAKDAAKDDVVDAEFTEVDDDKNNKKSA</sequence>
<proteinExistence type="evidence at transcript level"/>
<dbReference type="Gene3D" id="2.60.34.10">
    <property type="entry name" value="Substrate Binding Domain Of DNAk, Chain A, domain 1"/>
    <property type="match status" value="1"/>
</dbReference>
<dbReference type="Gene3D" id="3.30.420.40">
    <property type="match status" value="2"/>
</dbReference>
<reference evidence="12 14" key="2">
    <citation type="submission" date="2018-10" db="EMBL/GenBank/DDBJ databases">
        <title>Bradyrhizobium sp. nov., effective nodules isolated from peanut in China.</title>
        <authorList>
            <person name="Li Y."/>
        </authorList>
    </citation>
    <scope>NUCLEOTIDE SEQUENCE [LARGE SCALE GENOMIC DNA]</scope>
    <source>
        <strain evidence="12 14">CCBAU 53426</strain>
    </source>
</reference>
<keyword evidence="6 8" id="KW-0346">Stress response</keyword>
<dbReference type="FunFam" id="2.60.34.10:FF:000014">
    <property type="entry name" value="Chaperone protein DnaK HSP70"/>
    <property type="match status" value="1"/>
</dbReference>
<organism evidence="11 13">
    <name type="scientific">Bradyrhizobium guangzhouense</name>
    <dbReference type="NCBI Taxonomy" id="1325095"/>
    <lineage>
        <taxon>Bacteria</taxon>
        <taxon>Pseudomonadati</taxon>
        <taxon>Pseudomonadota</taxon>
        <taxon>Alphaproteobacteria</taxon>
        <taxon>Hyphomicrobiales</taxon>
        <taxon>Nitrobacteraceae</taxon>
        <taxon>Bradyrhizobium</taxon>
    </lineage>
</organism>
<dbReference type="GO" id="GO:0051082">
    <property type="term" value="F:unfolded protein binding"/>
    <property type="evidence" value="ECO:0007669"/>
    <property type="project" value="InterPro"/>
</dbReference>
<dbReference type="PROSITE" id="PS00297">
    <property type="entry name" value="HSP70_1"/>
    <property type="match status" value="1"/>
</dbReference>
<dbReference type="PANTHER" id="PTHR19375">
    <property type="entry name" value="HEAT SHOCK PROTEIN 70KDA"/>
    <property type="match status" value="1"/>
</dbReference>
<dbReference type="Proteomes" id="UP000288972">
    <property type="component" value="Chromosome"/>
</dbReference>
<keyword evidence="14" id="KW-1185">Reference proteome</keyword>
<dbReference type="HAMAP" id="MF_00332">
    <property type="entry name" value="DnaK"/>
    <property type="match status" value="1"/>
</dbReference>
<dbReference type="GO" id="GO:0005524">
    <property type="term" value="F:ATP binding"/>
    <property type="evidence" value="ECO:0007669"/>
    <property type="project" value="UniProtKB-UniRule"/>
</dbReference>
<keyword evidence="4 8" id="KW-0547">Nucleotide-binding</keyword>
<dbReference type="Proteomes" id="UP000290401">
    <property type="component" value="Unassembled WGS sequence"/>
</dbReference>
<evidence type="ECO:0000313" key="14">
    <source>
        <dbReference type="Proteomes" id="UP000290401"/>
    </source>
</evidence>
<dbReference type="PROSITE" id="PS01036">
    <property type="entry name" value="HSP70_3"/>
    <property type="match status" value="1"/>
</dbReference>
<dbReference type="GO" id="GO:0140662">
    <property type="term" value="F:ATP-dependent protein folding chaperone"/>
    <property type="evidence" value="ECO:0007669"/>
    <property type="project" value="InterPro"/>
</dbReference>
<evidence type="ECO:0000256" key="5">
    <source>
        <dbReference type="ARBA" id="ARBA00022840"/>
    </source>
</evidence>
<protein>
    <recommendedName>
        <fullName evidence="2 8">Chaperone protein DnaK</fullName>
    </recommendedName>
    <alternativeName>
        <fullName evidence="8">HSP70</fullName>
    </alternativeName>
    <alternativeName>
        <fullName evidence="8">Heat shock 70 kDa protein</fullName>
    </alternativeName>
    <alternativeName>
        <fullName evidence="8">Heat shock protein 70</fullName>
    </alternativeName>
</protein>
<dbReference type="PRINTS" id="PR00301">
    <property type="entry name" value="HEATSHOCK70"/>
</dbReference>
<dbReference type="FunFam" id="3.30.420.40:FF:000004">
    <property type="entry name" value="Molecular chaperone DnaK"/>
    <property type="match status" value="1"/>
</dbReference>
<dbReference type="InterPro" id="IPR018181">
    <property type="entry name" value="Heat_shock_70_CS"/>
</dbReference>
<dbReference type="Pfam" id="PF00012">
    <property type="entry name" value="HSP70"/>
    <property type="match status" value="1"/>
</dbReference>
<evidence type="ECO:0000313" key="13">
    <source>
        <dbReference type="Proteomes" id="UP000288972"/>
    </source>
</evidence>
<dbReference type="KEGG" id="bgz:XH91_00880"/>
<dbReference type="RefSeq" id="WP_128948839.1">
    <property type="nucleotide sequence ID" value="NZ_CP030053.1"/>
</dbReference>
<evidence type="ECO:0000256" key="8">
    <source>
        <dbReference type="HAMAP-Rule" id="MF_00332"/>
    </source>
</evidence>
<dbReference type="EMBL" id="RDQZ01000016">
    <property type="protein sequence ID" value="RXH11446.1"/>
    <property type="molecule type" value="Genomic_DNA"/>
</dbReference>
<accession>A0AAE6C648</accession>
<dbReference type="InterPro" id="IPR012725">
    <property type="entry name" value="Chaperone_DnaK"/>
</dbReference>
<dbReference type="NCBIfam" id="NF001413">
    <property type="entry name" value="PRK00290.1"/>
    <property type="match status" value="1"/>
</dbReference>
<evidence type="ECO:0000256" key="10">
    <source>
        <dbReference type="SAM" id="Coils"/>
    </source>
</evidence>
<comment type="function">
    <text evidence="8">Acts as a chaperone.</text>
</comment>
<feature type="modified residue" description="Phosphothreonine; by autocatalysis" evidence="8">
    <location>
        <position position="198"/>
    </location>
</feature>
<evidence type="ECO:0000256" key="9">
    <source>
        <dbReference type="RuleBase" id="RU003322"/>
    </source>
</evidence>